<dbReference type="Gene3D" id="1.10.590.10">
    <property type="entry name" value="Chorismate mutase, AroQ class superfamily, eukaryotic"/>
    <property type="match status" value="1"/>
</dbReference>
<feature type="chain" id="PRO_5043325735" description="chorismate mutase" evidence="8">
    <location>
        <begin position="33"/>
        <end position="412"/>
    </location>
</feature>
<dbReference type="Proteomes" id="UP001154282">
    <property type="component" value="Unassembled WGS sequence"/>
</dbReference>
<dbReference type="FunFam" id="1.10.590.10:FF:000001">
    <property type="entry name" value="Chorismate mutase"/>
    <property type="match status" value="1"/>
</dbReference>
<evidence type="ECO:0000256" key="7">
    <source>
        <dbReference type="SAM" id="MobiDB-lite"/>
    </source>
</evidence>
<dbReference type="PANTHER" id="PTHR21145">
    <property type="entry name" value="CHORISMATE MUTASE"/>
    <property type="match status" value="1"/>
</dbReference>
<evidence type="ECO:0000256" key="1">
    <source>
        <dbReference type="ARBA" id="ARBA00000824"/>
    </source>
</evidence>
<reference evidence="10" key="1">
    <citation type="submission" date="2022-08" db="EMBL/GenBank/DDBJ databases">
        <authorList>
            <person name="Gutierrez-Valencia J."/>
        </authorList>
    </citation>
    <scope>NUCLEOTIDE SEQUENCE</scope>
</reference>
<evidence type="ECO:0000256" key="3">
    <source>
        <dbReference type="ARBA" id="ARBA00012404"/>
    </source>
</evidence>
<dbReference type="EC" id="5.4.99.5" evidence="3"/>
<accession>A0AAV0HT56</accession>
<protein>
    <recommendedName>
        <fullName evidence="3">chorismate mutase</fullName>
        <ecNumber evidence="3">5.4.99.5</ecNumber>
    </recommendedName>
</protein>
<dbReference type="AlphaFoldDB" id="A0AAV0HT56"/>
<comment type="caution">
    <text evidence="10">The sequence shown here is derived from an EMBL/GenBank/DDBJ whole genome shotgun (WGS) entry which is preliminary data.</text>
</comment>
<proteinExistence type="predicted"/>
<name>A0AAV0HT56_9ROSI</name>
<keyword evidence="11" id="KW-1185">Reference proteome</keyword>
<dbReference type="SUPFAM" id="SSF48600">
    <property type="entry name" value="Chorismate mutase II"/>
    <property type="match status" value="1"/>
</dbReference>
<keyword evidence="5" id="KW-0057">Aromatic amino acid biosynthesis</keyword>
<dbReference type="GO" id="GO:0005737">
    <property type="term" value="C:cytoplasm"/>
    <property type="evidence" value="ECO:0007669"/>
    <property type="project" value="TreeGrafter"/>
</dbReference>
<evidence type="ECO:0000313" key="10">
    <source>
        <dbReference type="EMBL" id="CAI0388346.1"/>
    </source>
</evidence>
<dbReference type="PROSITE" id="PS51169">
    <property type="entry name" value="CHORISMATE_MUT_3"/>
    <property type="match status" value="1"/>
</dbReference>
<keyword evidence="4" id="KW-0028">Amino-acid biosynthesis</keyword>
<evidence type="ECO:0000256" key="4">
    <source>
        <dbReference type="ARBA" id="ARBA00022605"/>
    </source>
</evidence>
<evidence type="ECO:0000256" key="5">
    <source>
        <dbReference type="ARBA" id="ARBA00023141"/>
    </source>
</evidence>
<dbReference type="GO" id="GO:0046417">
    <property type="term" value="P:chorismate metabolic process"/>
    <property type="evidence" value="ECO:0007669"/>
    <property type="project" value="InterPro"/>
</dbReference>
<dbReference type="InterPro" id="IPR002701">
    <property type="entry name" value="CM_II_prokaryot"/>
</dbReference>
<dbReference type="GO" id="GO:0009073">
    <property type="term" value="P:aromatic amino acid family biosynthetic process"/>
    <property type="evidence" value="ECO:0007669"/>
    <property type="project" value="UniProtKB-KW"/>
</dbReference>
<dbReference type="InterPro" id="IPR037039">
    <property type="entry name" value="CM_AroQ_sf_eucaryotic"/>
</dbReference>
<comment type="pathway">
    <text evidence="2">Metabolic intermediate biosynthesis; prephenate biosynthesis; prephenate from chorismate: step 1/1.</text>
</comment>
<organism evidence="10 11">
    <name type="scientific">Linum tenue</name>
    <dbReference type="NCBI Taxonomy" id="586396"/>
    <lineage>
        <taxon>Eukaryota</taxon>
        <taxon>Viridiplantae</taxon>
        <taxon>Streptophyta</taxon>
        <taxon>Embryophyta</taxon>
        <taxon>Tracheophyta</taxon>
        <taxon>Spermatophyta</taxon>
        <taxon>Magnoliopsida</taxon>
        <taxon>eudicotyledons</taxon>
        <taxon>Gunneridae</taxon>
        <taxon>Pentapetalae</taxon>
        <taxon>rosids</taxon>
        <taxon>fabids</taxon>
        <taxon>Malpighiales</taxon>
        <taxon>Linaceae</taxon>
        <taxon>Linum</taxon>
    </lineage>
</organism>
<keyword evidence="8" id="KW-0732">Signal</keyword>
<gene>
    <name evidence="10" type="ORF">LITE_LOCUS5805</name>
</gene>
<dbReference type="NCBIfam" id="TIGR01802">
    <property type="entry name" value="CM_pl-yst"/>
    <property type="match status" value="1"/>
</dbReference>
<dbReference type="GO" id="GO:0042803">
    <property type="term" value="F:protein homodimerization activity"/>
    <property type="evidence" value="ECO:0007669"/>
    <property type="project" value="UniProtKB-ARBA"/>
</dbReference>
<evidence type="ECO:0000256" key="6">
    <source>
        <dbReference type="ARBA" id="ARBA00023235"/>
    </source>
</evidence>
<feature type="signal peptide" evidence="8">
    <location>
        <begin position="1"/>
        <end position="32"/>
    </location>
</feature>
<evidence type="ECO:0000313" key="11">
    <source>
        <dbReference type="Proteomes" id="UP001154282"/>
    </source>
</evidence>
<keyword evidence="6" id="KW-0413">Isomerase</keyword>
<evidence type="ECO:0000256" key="2">
    <source>
        <dbReference type="ARBA" id="ARBA00004817"/>
    </source>
</evidence>
<dbReference type="EMBL" id="CAMGYJ010000002">
    <property type="protein sequence ID" value="CAI0388346.1"/>
    <property type="molecule type" value="Genomic_DNA"/>
</dbReference>
<dbReference type="GO" id="GO:1901747">
    <property type="term" value="P:prephenate(2-) biosynthetic process"/>
    <property type="evidence" value="ECO:0007669"/>
    <property type="project" value="UniProtKB-ARBA"/>
</dbReference>
<feature type="region of interest" description="Disordered" evidence="7">
    <location>
        <begin position="42"/>
        <end position="67"/>
    </location>
</feature>
<dbReference type="InterPro" id="IPR008238">
    <property type="entry name" value="Chorismate_mutase_AroQ_euk"/>
</dbReference>
<dbReference type="GO" id="GO:0004106">
    <property type="term" value="F:chorismate mutase activity"/>
    <property type="evidence" value="ECO:0007669"/>
    <property type="project" value="UniProtKB-EC"/>
</dbReference>
<dbReference type="PANTHER" id="PTHR21145:SF0">
    <property type="entry name" value="CHORISMATE MUTASE 1, CHLOROPLASTIC"/>
    <property type="match status" value="1"/>
</dbReference>
<dbReference type="InterPro" id="IPR036263">
    <property type="entry name" value="Chorismate_II_sf"/>
</dbReference>
<feature type="compositionally biased region" description="Low complexity" evidence="7">
    <location>
        <begin position="42"/>
        <end position="53"/>
    </location>
</feature>
<dbReference type="GO" id="GO:0008652">
    <property type="term" value="P:amino acid biosynthetic process"/>
    <property type="evidence" value="ECO:0007669"/>
    <property type="project" value="UniProtKB-KW"/>
</dbReference>
<dbReference type="Pfam" id="PF01817">
    <property type="entry name" value="CM_2"/>
    <property type="match status" value="1"/>
</dbReference>
<evidence type="ECO:0000259" key="9">
    <source>
        <dbReference type="Pfam" id="PF01817"/>
    </source>
</evidence>
<feature type="domain" description="Chorismate mutase" evidence="9">
    <location>
        <begin position="295"/>
        <end position="403"/>
    </location>
</feature>
<comment type="catalytic activity">
    <reaction evidence="1">
        <text>chorismate = prephenate</text>
        <dbReference type="Rhea" id="RHEA:13897"/>
        <dbReference type="ChEBI" id="CHEBI:29748"/>
        <dbReference type="ChEBI" id="CHEBI:29934"/>
        <dbReference type="EC" id="5.4.99.5"/>
    </reaction>
</comment>
<sequence>MPDSECQWPREAARRIPPVFFLVLFLSHQYLLSPSSPNPSPLRSLLSHQLQSQGTPEIPSHRKKKKKKTRYSLASKAAFLPPSIPPSSETRMEAELLPRAYFAPGIAAAPTTDAFKFSSPLCCRLSLRTRAVSVSSSSPAKHRIFCANSSAGLEKKERVDESDTLTLESVRLSLIRQEDSIIYNLLERSQYCYNADTYNPDVFSMNDFHGSLVEYILKETEKLHAKVGRYKSPDEYPFFPNDLPEPLLPPMQYPKVLHKVAESININDTVWNMYFKDLLPRLVKLGNDGNCGSSAVCDTICLQALSKRIHYGKFVAESKFRANPSDYKTAIEVQDREGLMALLTYPEVEERVKERVELKARTFALEVTMKEGKVESETVYKIEPDLVADLYGRWIMPLTKEVQVEYLLRRLD</sequence>
<evidence type="ECO:0000256" key="8">
    <source>
        <dbReference type="SAM" id="SignalP"/>
    </source>
</evidence>